<dbReference type="InterPro" id="IPR001647">
    <property type="entry name" value="HTH_TetR"/>
</dbReference>
<keyword evidence="8" id="KW-1185">Reference proteome</keyword>
<dbReference type="EMBL" id="JADPUN010000185">
    <property type="protein sequence ID" value="MBF9131226.1"/>
    <property type="molecule type" value="Genomic_DNA"/>
</dbReference>
<dbReference type="InterPro" id="IPR036271">
    <property type="entry name" value="Tet_transcr_reg_TetR-rel_C_sf"/>
</dbReference>
<dbReference type="PANTHER" id="PTHR47506:SF1">
    <property type="entry name" value="HTH-TYPE TRANSCRIPTIONAL REGULATOR YJDC"/>
    <property type="match status" value="1"/>
</dbReference>
<protein>
    <submittedName>
        <fullName evidence="7">Helix-turn-helix transcriptional regulator</fullName>
    </submittedName>
</protein>
<evidence type="ECO:0000256" key="5">
    <source>
        <dbReference type="SAM" id="MobiDB-lite"/>
    </source>
</evidence>
<dbReference type="PROSITE" id="PS50977">
    <property type="entry name" value="HTH_TETR_2"/>
    <property type="match status" value="1"/>
</dbReference>
<name>A0ABS0GYC8_9ACTN</name>
<evidence type="ECO:0000313" key="7">
    <source>
        <dbReference type="EMBL" id="MBF9131226.1"/>
    </source>
</evidence>
<organism evidence="7 8">
    <name type="scientific">Plantactinospora alkalitolerans</name>
    <dbReference type="NCBI Taxonomy" id="2789879"/>
    <lineage>
        <taxon>Bacteria</taxon>
        <taxon>Bacillati</taxon>
        <taxon>Actinomycetota</taxon>
        <taxon>Actinomycetes</taxon>
        <taxon>Micromonosporales</taxon>
        <taxon>Micromonosporaceae</taxon>
        <taxon>Plantactinospora</taxon>
    </lineage>
</organism>
<evidence type="ECO:0000313" key="8">
    <source>
        <dbReference type="Proteomes" id="UP000638560"/>
    </source>
</evidence>
<dbReference type="Gene3D" id="1.10.10.60">
    <property type="entry name" value="Homeodomain-like"/>
    <property type="match status" value="1"/>
</dbReference>
<reference evidence="7 8" key="1">
    <citation type="submission" date="2020-11" db="EMBL/GenBank/DDBJ databases">
        <title>A novel isolate from a Black sea contaminated sediment with potential to produce alkanes: Plantactinospora alkalitolerans sp. nov.</title>
        <authorList>
            <person name="Carro L."/>
            <person name="Veyisoglu A."/>
            <person name="Guven K."/>
            <person name="Schumann P."/>
            <person name="Klenk H.-P."/>
            <person name="Sahin N."/>
        </authorList>
    </citation>
    <scope>NUCLEOTIDE SEQUENCE [LARGE SCALE GENOMIC DNA]</scope>
    <source>
        <strain evidence="7 8">S1510</strain>
    </source>
</reference>
<dbReference type="Gene3D" id="1.10.357.10">
    <property type="entry name" value="Tetracycline Repressor, domain 2"/>
    <property type="match status" value="1"/>
</dbReference>
<keyword evidence="1" id="KW-0805">Transcription regulation</keyword>
<dbReference type="Pfam" id="PF16925">
    <property type="entry name" value="TetR_C_13"/>
    <property type="match status" value="1"/>
</dbReference>
<dbReference type="InterPro" id="IPR009057">
    <property type="entry name" value="Homeodomain-like_sf"/>
</dbReference>
<sequence>MVQRGGLARPVGRHGQQRASEYFGSRSRKAYGRPVARNREFDVDVAVAAAMDVFRRKGYEGTSMRDLAEATGLGSGSLYAAFGSKDGLYLAALDLYRQRYAAPLTDMLRAGNDARDVIREVFVGVVDDIARDSRRQACLIVGAAMERAHTDLRVAERLRSTTQSLEVALFDVLAEGQLRGQIPTARSARDLANFLVTSLQGLRVMGAINPDRASLMRSAEVALTCLD</sequence>
<dbReference type="PRINTS" id="PR00455">
    <property type="entry name" value="HTHTETR"/>
</dbReference>
<feature type="domain" description="HTH tetR-type" evidence="6">
    <location>
        <begin position="40"/>
        <end position="100"/>
    </location>
</feature>
<evidence type="ECO:0000256" key="3">
    <source>
        <dbReference type="ARBA" id="ARBA00023163"/>
    </source>
</evidence>
<feature type="DNA-binding region" description="H-T-H motif" evidence="4">
    <location>
        <begin position="63"/>
        <end position="82"/>
    </location>
</feature>
<dbReference type="PROSITE" id="PS01081">
    <property type="entry name" value="HTH_TETR_1"/>
    <property type="match status" value="1"/>
</dbReference>
<keyword evidence="3" id="KW-0804">Transcription</keyword>
<dbReference type="InterPro" id="IPR023772">
    <property type="entry name" value="DNA-bd_HTH_TetR-type_CS"/>
</dbReference>
<comment type="caution">
    <text evidence="7">The sequence shown here is derived from an EMBL/GenBank/DDBJ whole genome shotgun (WGS) entry which is preliminary data.</text>
</comment>
<evidence type="ECO:0000256" key="2">
    <source>
        <dbReference type="ARBA" id="ARBA00023125"/>
    </source>
</evidence>
<gene>
    <name evidence="7" type="ORF">I0C86_20000</name>
</gene>
<dbReference type="SUPFAM" id="SSF48498">
    <property type="entry name" value="Tetracyclin repressor-like, C-terminal domain"/>
    <property type="match status" value="1"/>
</dbReference>
<feature type="region of interest" description="Disordered" evidence="5">
    <location>
        <begin position="1"/>
        <end position="25"/>
    </location>
</feature>
<accession>A0ABS0GYC8</accession>
<dbReference type="Proteomes" id="UP000638560">
    <property type="component" value="Unassembled WGS sequence"/>
</dbReference>
<evidence type="ECO:0000259" key="6">
    <source>
        <dbReference type="PROSITE" id="PS50977"/>
    </source>
</evidence>
<proteinExistence type="predicted"/>
<evidence type="ECO:0000256" key="1">
    <source>
        <dbReference type="ARBA" id="ARBA00023015"/>
    </source>
</evidence>
<dbReference type="SUPFAM" id="SSF46689">
    <property type="entry name" value="Homeodomain-like"/>
    <property type="match status" value="1"/>
</dbReference>
<dbReference type="Pfam" id="PF00440">
    <property type="entry name" value="TetR_N"/>
    <property type="match status" value="1"/>
</dbReference>
<keyword evidence="2 4" id="KW-0238">DNA-binding</keyword>
<dbReference type="InterPro" id="IPR011075">
    <property type="entry name" value="TetR_C"/>
</dbReference>
<dbReference type="PANTHER" id="PTHR47506">
    <property type="entry name" value="TRANSCRIPTIONAL REGULATORY PROTEIN"/>
    <property type="match status" value="1"/>
</dbReference>
<evidence type="ECO:0000256" key="4">
    <source>
        <dbReference type="PROSITE-ProRule" id="PRU00335"/>
    </source>
</evidence>